<keyword evidence="4" id="KW-0238">DNA-binding</keyword>
<accession>A0AB38MXV4</accession>
<dbReference type="GO" id="GO:0003713">
    <property type="term" value="F:transcription coactivator activity"/>
    <property type="evidence" value="ECO:0007669"/>
    <property type="project" value="InterPro"/>
</dbReference>
<protein>
    <recommendedName>
        <fullName evidence="9">Transcriptional coactivator p15 (PC4) C-terminal domain-containing protein</fullName>
    </recommendedName>
</protein>
<evidence type="ECO:0000256" key="8">
    <source>
        <dbReference type="SAM" id="MobiDB-lite"/>
    </source>
</evidence>
<dbReference type="SUPFAM" id="SSF54447">
    <property type="entry name" value="ssDNA-binding transcriptional regulator domain"/>
    <property type="match status" value="1"/>
</dbReference>
<evidence type="ECO:0000256" key="1">
    <source>
        <dbReference type="ARBA" id="ARBA00004123"/>
    </source>
</evidence>
<comment type="subcellular location">
    <subcellularLocation>
        <location evidence="1">Nucleus</location>
    </subcellularLocation>
</comment>
<comment type="caution">
    <text evidence="10">The sequence shown here is derived from an EMBL/GenBank/DDBJ whole genome shotgun (WGS) entry which is preliminary data.</text>
</comment>
<evidence type="ECO:0000313" key="11">
    <source>
        <dbReference type="Proteomes" id="UP000309601"/>
    </source>
</evidence>
<dbReference type="Gene3D" id="2.30.31.10">
    <property type="entry name" value="Transcriptional Coactivator Pc4, Chain A"/>
    <property type="match status" value="1"/>
</dbReference>
<keyword evidence="5" id="KW-0804">Transcription</keyword>
<keyword evidence="7" id="KW-0175">Coiled coil</keyword>
<feature type="region of interest" description="Disordered" evidence="8">
    <location>
        <begin position="472"/>
        <end position="491"/>
    </location>
</feature>
<comment type="similarity">
    <text evidence="2">Belongs to the transcriptional coactivator PC4 family.</text>
</comment>
<evidence type="ECO:0000313" key="10">
    <source>
        <dbReference type="EMBL" id="TIC66250.1"/>
    </source>
</evidence>
<feature type="region of interest" description="Disordered" evidence="8">
    <location>
        <begin position="274"/>
        <end position="304"/>
    </location>
</feature>
<feature type="compositionally biased region" description="Polar residues" evidence="8">
    <location>
        <begin position="289"/>
        <end position="301"/>
    </location>
</feature>
<dbReference type="InterPro" id="IPR009044">
    <property type="entry name" value="ssDNA-bd_transcriptional_reg"/>
</dbReference>
<dbReference type="Pfam" id="PF02229">
    <property type="entry name" value="PC4"/>
    <property type="match status" value="1"/>
</dbReference>
<keyword evidence="6" id="KW-0539">Nucleus</keyword>
<feature type="compositionally biased region" description="Basic and acidic residues" evidence="8">
    <location>
        <begin position="21"/>
        <end position="33"/>
    </location>
</feature>
<dbReference type="InterPro" id="IPR003173">
    <property type="entry name" value="PC4_C"/>
</dbReference>
<evidence type="ECO:0000256" key="7">
    <source>
        <dbReference type="SAM" id="Coils"/>
    </source>
</evidence>
<feature type="domain" description="Transcriptional coactivator p15 (PC4) C-terminal" evidence="9">
    <location>
        <begin position="54"/>
        <end position="103"/>
    </location>
</feature>
<keyword evidence="3" id="KW-0805">Transcription regulation</keyword>
<dbReference type="Proteomes" id="UP000309601">
    <property type="component" value="Unassembled WGS sequence"/>
</dbReference>
<dbReference type="PANTHER" id="PTHR13215">
    <property type="entry name" value="RNA POLYMERASE II TRANSCRIPTIONAL COACTIVATOR"/>
    <property type="match status" value="1"/>
</dbReference>
<evidence type="ECO:0000259" key="9">
    <source>
        <dbReference type="Pfam" id="PF02229"/>
    </source>
</evidence>
<proteinExistence type="inferred from homology"/>
<feature type="region of interest" description="Disordered" evidence="8">
    <location>
        <begin position="237"/>
        <end position="257"/>
    </location>
</feature>
<feature type="region of interest" description="Disordered" evidence="8">
    <location>
        <begin position="1"/>
        <end position="40"/>
    </location>
</feature>
<dbReference type="GO" id="GO:0003677">
    <property type="term" value="F:DNA binding"/>
    <property type="evidence" value="ECO:0007669"/>
    <property type="project" value="UniProtKB-KW"/>
</dbReference>
<dbReference type="InterPro" id="IPR045125">
    <property type="entry name" value="Sub1/Tcp4-like"/>
</dbReference>
<evidence type="ECO:0000256" key="3">
    <source>
        <dbReference type="ARBA" id="ARBA00023015"/>
    </source>
</evidence>
<evidence type="ECO:0000256" key="6">
    <source>
        <dbReference type="ARBA" id="ARBA00023242"/>
    </source>
</evidence>
<sequence>MGPPTKKRSNSFIENSDEELENKPKNKVQKENTQDNIPEEGLDIQENADGEKYFEIGRSRRVTMRTFKNTPLIDVREFWTKEDGTPAPGKKGISLKPEELQLIVDNYSSIKEIVDDLMLLRVDPADNLPPVIYQLAFSHSVAYPSSWLVRSLEAQSLALEHNKPNVADKSSWLIHLVNQVCFDLAAKSVRVELTEEAYHEPIHIALSDDSFEKVSSIVRDVQDACALAREEQEQAHEFKNRSLELSRSSSRSSTDSNQSNNFIASVFSIFSSGRSDASISPPPSPSPSNESGKINNTQSPSRVLRSRARAKLADAFRRYVLPALKAQLVGVAEELPEGRSNVDYYEFLAQAKITAHEREVAKCIVEGKLIQHQIETIGDNSHRSRKGALAVLQESLISNNQAPSLRQLKAQADALNKRRVKLENKTMSLKSTLENLQQYTAKREAISKEHAAELEAASLRRNGLLMASQVAPKPTSFAPRRSSPLKEVLVG</sequence>
<dbReference type="GO" id="GO:0060261">
    <property type="term" value="P:positive regulation of transcription initiation by RNA polymerase II"/>
    <property type="evidence" value="ECO:0007669"/>
    <property type="project" value="InterPro"/>
</dbReference>
<dbReference type="EMBL" id="SPRW01000017">
    <property type="protein sequence ID" value="TIC66250.1"/>
    <property type="molecule type" value="Genomic_DNA"/>
</dbReference>
<feature type="compositionally biased region" description="Low complexity" evidence="8">
    <location>
        <begin position="245"/>
        <end position="257"/>
    </location>
</feature>
<evidence type="ECO:0000256" key="2">
    <source>
        <dbReference type="ARBA" id="ARBA00009001"/>
    </source>
</evidence>
<evidence type="ECO:0000256" key="4">
    <source>
        <dbReference type="ARBA" id="ARBA00023125"/>
    </source>
</evidence>
<dbReference type="AlphaFoldDB" id="A0AB38MXV4"/>
<evidence type="ECO:0000256" key="5">
    <source>
        <dbReference type="ARBA" id="ARBA00023163"/>
    </source>
</evidence>
<gene>
    <name evidence="10" type="ORF">E3Q02_01940</name>
</gene>
<dbReference type="GO" id="GO:0005634">
    <property type="term" value="C:nucleus"/>
    <property type="evidence" value="ECO:0007669"/>
    <property type="project" value="UniProtKB-SubCell"/>
</dbReference>
<name>A0AB38MXV4_9BASI</name>
<organism evidence="10 11">
    <name type="scientific">Wallemia mellicola</name>
    <dbReference type="NCBI Taxonomy" id="1708541"/>
    <lineage>
        <taxon>Eukaryota</taxon>
        <taxon>Fungi</taxon>
        <taxon>Dikarya</taxon>
        <taxon>Basidiomycota</taxon>
        <taxon>Wallemiomycotina</taxon>
        <taxon>Wallemiomycetes</taxon>
        <taxon>Wallemiales</taxon>
        <taxon>Wallemiaceae</taxon>
        <taxon>Wallemia</taxon>
    </lineage>
</organism>
<feature type="coiled-coil region" evidence="7">
    <location>
        <begin position="405"/>
        <end position="449"/>
    </location>
</feature>
<reference evidence="10 11" key="1">
    <citation type="submission" date="2019-03" db="EMBL/GenBank/DDBJ databases">
        <title>Sequencing 25 genomes of Wallemia mellicola.</title>
        <authorList>
            <person name="Gostincar C."/>
        </authorList>
    </citation>
    <scope>NUCLEOTIDE SEQUENCE [LARGE SCALE GENOMIC DNA]</scope>
    <source>
        <strain evidence="10 11">EXF-1274</strain>
    </source>
</reference>